<evidence type="ECO:0000313" key="2">
    <source>
        <dbReference type="Proteomes" id="UP000199603"/>
    </source>
</evidence>
<gene>
    <name evidence="1" type="ORF">SAMN04488509_102240</name>
</gene>
<name>A0A1G6U9Z7_9GAMM</name>
<reference evidence="1 2" key="1">
    <citation type="submission" date="2016-10" db="EMBL/GenBank/DDBJ databases">
        <authorList>
            <person name="de Groot N.N."/>
        </authorList>
    </citation>
    <scope>NUCLEOTIDE SEQUENCE [LARGE SCALE GENOMIC DNA]</scope>
    <source>
        <strain evidence="1 2">DSM 16957</strain>
    </source>
</reference>
<evidence type="ECO:0008006" key="3">
    <source>
        <dbReference type="Google" id="ProtNLM"/>
    </source>
</evidence>
<dbReference type="RefSeq" id="WP_091240020.1">
    <property type="nucleotide sequence ID" value="NZ_FNAG01000002.1"/>
</dbReference>
<dbReference type="Proteomes" id="UP000199603">
    <property type="component" value="Unassembled WGS sequence"/>
</dbReference>
<protein>
    <recommendedName>
        <fullName evidence="3">Carboxypeptidase regulatory-like domain-containing protein</fullName>
    </recommendedName>
</protein>
<proteinExistence type="predicted"/>
<dbReference type="EMBL" id="FNAG01000002">
    <property type="protein sequence ID" value="SDD38212.1"/>
    <property type="molecule type" value="Genomic_DNA"/>
</dbReference>
<sequence>MLLYGPSARAKCLIPIVEISGRVLDQSGAPRAGAVVAVAWEERKSIGGPQVSTSDAQGRFLLRFQFNTFTRSRLLFGEKCSERLDRVRLSA</sequence>
<dbReference type="STRING" id="265719.SAMN04488509_102240"/>
<dbReference type="AlphaFoldDB" id="A0A1G6U9Z7"/>
<organism evidence="1 2">
    <name type="scientific">Aquimonas voraii</name>
    <dbReference type="NCBI Taxonomy" id="265719"/>
    <lineage>
        <taxon>Bacteria</taxon>
        <taxon>Pseudomonadati</taxon>
        <taxon>Pseudomonadota</taxon>
        <taxon>Gammaproteobacteria</taxon>
        <taxon>Lysobacterales</taxon>
        <taxon>Lysobacteraceae</taxon>
        <taxon>Aquimonas</taxon>
    </lineage>
</organism>
<evidence type="ECO:0000313" key="1">
    <source>
        <dbReference type="EMBL" id="SDD38212.1"/>
    </source>
</evidence>
<accession>A0A1G6U9Z7</accession>
<dbReference type="InterPro" id="IPR013784">
    <property type="entry name" value="Carb-bd-like_fold"/>
</dbReference>
<dbReference type="SUPFAM" id="SSF49452">
    <property type="entry name" value="Starch-binding domain-like"/>
    <property type="match status" value="1"/>
</dbReference>
<keyword evidence="2" id="KW-1185">Reference proteome</keyword>
<dbReference type="GO" id="GO:0030246">
    <property type="term" value="F:carbohydrate binding"/>
    <property type="evidence" value="ECO:0007669"/>
    <property type="project" value="InterPro"/>
</dbReference>